<dbReference type="EMBL" id="CZAE01000017">
    <property type="protein sequence ID" value="CUP75519.1"/>
    <property type="molecule type" value="Genomic_DNA"/>
</dbReference>
<evidence type="ECO:0000313" key="3">
    <source>
        <dbReference type="EMBL" id="UVQ74774.1"/>
    </source>
</evidence>
<dbReference type="InterPro" id="IPR013783">
    <property type="entry name" value="Ig-like_fold"/>
</dbReference>
<dbReference type="Gene3D" id="2.60.40.10">
    <property type="entry name" value="Immunoglobulins"/>
    <property type="match status" value="1"/>
</dbReference>
<organism evidence="2 5">
    <name type="scientific">Bacteroides faecis</name>
    <dbReference type="NCBI Taxonomy" id="674529"/>
    <lineage>
        <taxon>Bacteria</taxon>
        <taxon>Pseudomonadati</taxon>
        <taxon>Bacteroidota</taxon>
        <taxon>Bacteroidia</taxon>
        <taxon>Bacteroidales</taxon>
        <taxon>Bacteroidaceae</taxon>
        <taxon>Bacteroides</taxon>
    </lineage>
</organism>
<evidence type="ECO:0000313" key="2">
    <source>
        <dbReference type="EMBL" id="CUP75519.1"/>
    </source>
</evidence>
<feature type="domain" description="BACON" evidence="1">
    <location>
        <begin position="441"/>
        <end position="504"/>
    </location>
</feature>
<evidence type="ECO:0000313" key="5">
    <source>
        <dbReference type="Proteomes" id="UP000095606"/>
    </source>
</evidence>
<dbReference type="Proteomes" id="UP001060104">
    <property type="component" value="Chromosome"/>
</dbReference>
<dbReference type="Proteomes" id="UP000095606">
    <property type="component" value="Unassembled WGS sequence"/>
</dbReference>
<keyword evidence="6" id="KW-1185">Reference proteome</keyword>
<gene>
    <name evidence="4" type="ORF">BFLFYP10_02650</name>
    <name evidence="2" type="ORF">ERS852461_03302</name>
    <name evidence="3" type="ORF">NXY30_28280</name>
</gene>
<evidence type="ECO:0000313" key="6">
    <source>
        <dbReference type="Proteomes" id="UP001060104"/>
    </source>
</evidence>
<dbReference type="Pfam" id="PF13004">
    <property type="entry name" value="BACON"/>
    <property type="match status" value="1"/>
</dbReference>
<dbReference type="AlphaFoldDB" id="A0A174QZA4"/>
<protein>
    <submittedName>
        <fullName evidence="3">BACON domain-containing protein</fullName>
    </submittedName>
</protein>
<proteinExistence type="predicted"/>
<accession>A0A174QZA4</accession>
<reference evidence="4" key="2">
    <citation type="submission" date="2019-11" db="EMBL/GenBank/DDBJ databases">
        <authorList>
            <person name="Feng L."/>
        </authorList>
    </citation>
    <scope>NUCLEOTIDE SEQUENCE</scope>
    <source>
        <strain evidence="4">BfaecisLFYP10</strain>
    </source>
</reference>
<dbReference type="GeneID" id="75113199"/>
<name>A0A174QZA4_9BACE</name>
<evidence type="ECO:0000259" key="1">
    <source>
        <dbReference type="Pfam" id="PF13004"/>
    </source>
</evidence>
<dbReference type="RefSeq" id="WP_004308145.1">
    <property type="nucleotide sequence ID" value="NZ_CACRSZ010000056.1"/>
</dbReference>
<accession>A0A6N2W0Z0</accession>
<dbReference type="InterPro" id="IPR024361">
    <property type="entry name" value="BACON"/>
</dbReference>
<sequence>MNIGFQTSGLSGFTRVAYLWRRHASAVLWIAMAALLPTACSDDAEQSVPQANGHTAVIYLNFKTGASKQAAEMNTSQSSETRAPLTRAIDENGINTVDVLSFKVDPADPTNIKKGTFFYRAQGTYDIGTQTVRVQLMGAPEHQTLVVLANVREQVNTLAAAFGEQKEGVMNRLAFDVGTDAAPDFTNGIPMWGELPNQAVGEGFSPSGAPQEVTMIRAVAKFTLINPLESDLKGFFYYYNDLRLYNYRAKGRIAPDNYNVTGKQVNTPTVPVGARQTRGTFTSLNSDVSPGNIGIFNGSQKTFYLCEVDNKNRPSGGNALDDLCLVMHVKPYLTGSKPSVDGYYRLDFKDYGSGVPMDILRNHEYKVQVESVDGLPAQTPEEAFKGNHTLKCRIVPWNEVQEEVIVRGNKRLTVDKRVFAFDGDIQIGVASLPVNITTENTNWQITGKPSWISLSQTSGTAGVPATVTISANSKNFTQNMRSAVLSIRTGNSANELEYRLHVSQQPACGFGNSMKLMRIGGSNYQTTRMGNGGVCWMIDASREGGPNMAARPRSYSLAPAMVGPIYYGSIPQRACPDGWRLPTAWEVINLIQSITGSYPVVFTRLIESGAGIAKSFPAISAPDGGYEEGVLAIWTQTPMIYSSPQRHSPASVLHTGIYWNPDIGAGKTAPTYRVNRNRWALMHGAGNDIHSPAGLPAGFNEYYGYHYLLGGSVRCVHDQ</sequence>
<evidence type="ECO:0000313" key="4">
    <source>
        <dbReference type="EMBL" id="VYT35890.1"/>
    </source>
</evidence>
<reference evidence="3" key="3">
    <citation type="submission" date="2022-08" db="EMBL/GenBank/DDBJ databases">
        <title>Genome Sequencing of Bacteroides fragilis Group Isolates with Nanopore Technology.</title>
        <authorList>
            <person name="Tisza M.J."/>
            <person name="Smith D."/>
            <person name="Dekker J.P."/>
        </authorList>
    </citation>
    <scope>NUCLEOTIDE SEQUENCE</scope>
    <source>
        <strain evidence="3">BFG-527</strain>
    </source>
</reference>
<dbReference type="EMBL" id="CACRSZ010000056">
    <property type="protein sequence ID" value="VYT35890.1"/>
    <property type="molecule type" value="Genomic_DNA"/>
</dbReference>
<dbReference type="CDD" id="cd14948">
    <property type="entry name" value="BACON"/>
    <property type="match status" value="1"/>
</dbReference>
<dbReference type="EMBL" id="CP103141">
    <property type="protein sequence ID" value="UVQ74774.1"/>
    <property type="molecule type" value="Genomic_DNA"/>
</dbReference>
<reference evidence="2 5" key="1">
    <citation type="submission" date="2015-09" db="EMBL/GenBank/DDBJ databases">
        <authorList>
            <consortium name="Pathogen Informatics"/>
        </authorList>
    </citation>
    <scope>NUCLEOTIDE SEQUENCE [LARGE SCALE GENOMIC DNA]</scope>
    <source>
        <strain evidence="2 5">2789STDY5834846</strain>
    </source>
</reference>